<dbReference type="AlphaFoldDB" id="A0ABD5RRK3"/>
<dbReference type="RefSeq" id="WP_247416508.1">
    <property type="nucleotide sequence ID" value="NZ_JALLGW010000001.1"/>
</dbReference>
<protein>
    <recommendedName>
        <fullName evidence="2">DUF7344 domain-containing protein</fullName>
    </recommendedName>
</protein>
<evidence type="ECO:0000259" key="2">
    <source>
        <dbReference type="Pfam" id="PF24035"/>
    </source>
</evidence>
<evidence type="ECO:0000313" key="3">
    <source>
        <dbReference type="EMBL" id="MFC5972745.1"/>
    </source>
</evidence>
<keyword evidence="4" id="KW-1185">Reference proteome</keyword>
<comment type="caution">
    <text evidence="3">The sequence shown here is derived from an EMBL/GenBank/DDBJ whole genome shotgun (WGS) entry which is preliminary data.</text>
</comment>
<dbReference type="Pfam" id="PF24035">
    <property type="entry name" value="DUF7344"/>
    <property type="match status" value="1"/>
</dbReference>
<name>A0ABD5RRK3_9EURY</name>
<dbReference type="EMBL" id="JBHSQH010000001">
    <property type="protein sequence ID" value="MFC5972745.1"/>
    <property type="molecule type" value="Genomic_DNA"/>
</dbReference>
<dbReference type="InterPro" id="IPR055768">
    <property type="entry name" value="DUF7344"/>
</dbReference>
<proteinExistence type="predicted"/>
<gene>
    <name evidence="3" type="ORF">ACFPYI_15515</name>
</gene>
<evidence type="ECO:0000256" key="1">
    <source>
        <dbReference type="SAM" id="MobiDB-lite"/>
    </source>
</evidence>
<dbReference type="Proteomes" id="UP001596099">
    <property type="component" value="Unassembled WGS sequence"/>
</dbReference>
<accession>A0ABD5RRK3</accession>
<organism evidence="3 4">
    <name type="scientific">Halomarina salina</name>
    <dbReference type="NCBI Taxonomy" id="1872699"/>
    <lineage>
        <taxon>Archaea</taxon>
        <taxon>Methanobacteriati</taxon>
        <taxon>Methanobacteriota</taxon>
        <taxon>Stenosarchaea group</taxon>
        <taxon>Halobacteria</taxon>
        <taxon>Halobacteriales</taxon>
        <taxon>Natronomonadaceae</taxon>
        <taxon>Halomarina</taxon>
    </lineage>
</organism>
<feature type="compositionally biased region" description="Basic and acidic residues" evidence="1">
    <location>
        <begin position="1"/>
        <end position="22"/>
    </location>
</feature>
<evidence type="ECO:0000313" key="4">
    <source>
        <dbReference type="Proteomes" id="UP001596099"/>
    </source>
</evidence>
<feature type="region of interest" description="Disordered" evidence="1">
    <location>
        <begin position="1"/>
        <end position="28"/>
    </location>
</feature>
<reference evidence="3 4" key="1">
    <citation type="journal article" date="2019" name="Int. J. Syst. Evol. Microbiol.">
        <title>The Global Catalogue of Microorganisms (GCM) 10K type strain sequencing project: providing services to taxonomists for standard genome sequencing and annotation.</title>
        <authorList>
            <consortium name="The Broad Institute Genomics Platform"/>
            <consortium name="The Broad Institute Genome Sequencing Center for Infectious Disease"/>
            <person name="Wu L."/>
            <person name="Ma J."/>
        </authorList>
    </citation>
    <scope>NUCLEOTIDE SEQUENCE [LARGE SCALE GENOMIC DNA]</scope>
    <source>
        <strain evidence="3 4">CGMCC 1.12543</strain>
    </source>
</reference>
<sequence length="116" mass="12694">MSETEKQARSTATFDDRPHDDLQSGGRLDVFTDERRRRVVAYLAESDGPVSFDEVVVAVAAAENGCAPDSLDESERKPVAIALHHAHLPKLVHEGYVRATEEGLRLAVDETTPPSL</sequence>
<feature type="domain" description="DUF7344" evidence="2">
    <location>
        <begin position="29"/>
        <end position="100"/>
    </location>
</feature>